<dbReference type="SMART" id="SM00181">
    <property type="entry name" value="EGF"/>
    <property type="match status" value="6"/>
</dbReference>
<comment type="caution">
    <text evidence="4">The sequence shown here is derived from an EMBL/GenBank/DDBJ whole genome shotgun (WGS) entry which is preliminary data.</text>
</comment>
<sequence length="689" mass="70630">MLLIALCFMLSALAEGCQEHGDHVVTCQVNKCEIVNSIEICTECKAGGVPIDGFCWPASSPPAALAGCVPGASSGVCTRCSSEGYFLFMGGCYKAGSTSSQTLGDSICETIQDGRCTKCKADGNVFQNKADSPALGSECILCSDTTGANKNTGVANCLKCTAPDSKEGAATCSECAAGTYKSPNGDTCTACDSPCKTCTAAGINKCTSCIAEYYLKDENTCVNSGGCGGNSYADELTMTCKACTTVHEQCTACSFDKAKGKPKCTDCGSNNTPRTSLDGTSTCVAKTIEGCQGAGTPTAKEVFMKQDQTCALCNDNSVSTPGSQGTLNCKTCTKSVSGTNPVCDECLEGYMKNSGNTCDACHSSCATCSLQDDKTKCQTCKTGFFLKGEAPNECILCNDTTNGGREGCSVCSNDSGFKCTDCKTNYRKKGSSSDDYTCEKICEDETACGGTAGACDATVVDDQGNTKHYCSYCGEDNKFPIDGICTTEKGTNTCISHTCGSCAAGFFLYMGGCYDVSKAPGNYMCKIVGKEGICTEAANNKYFVVPGATSTEQSVLACANPLGTLAGGNAYVGVDGCSQCAAPDARSDGGMAVATCTACGEGKKPSKNGNGCVLCSVKDCKSCKADEKCEECSSGFSLENDKCVSAGASGGNKSGLSTGAIAGIAVAAIVVVGGLVGFLCWWFICRGKA</sequence>
<feature type="domain" description="EGF-like" evidence="3">
    <location>
        <begin position="141"/>
        <end position="189"/>
    </location>
</feature>
<reference evidence="4 5" key="1">
    <citation type="journal article" date="2010" name="BMC Genomics">
        <title>Genome analysis and comparative genomics of a Giardia intestinalis assemblage E isolate.</title>
        <authorList>
            <person name="Jerlstrom-Hultqvist J."/>
            <person name="Franzen O."/>
            <person name="Ankarklev J."/>
            <person name="Xu F."/>
            <person name="Nohynkova E."/>
            <person name="Andersson J.O."/>
            <person name="Svard S.G."/>
            <person name="Andersson B."/>
        </authorList>
    </citation>
    <scope>NUCLEOTIDE SEQUENCE [LARGE SCALE GENOMIC DNA]</scope>
    <source>
        <strain evidence="4 5">P15</strain>
    </source>
</reference>
<dbReference type="PANTHER" id="PTHR23275:SF100">
    <property type="entry name" value="EGF-LIKE DOMAIN-CONTAINING PROTEIN"/>
    <property type="match status" value="1"/>
</dbReference>
<dbReference type="InterPro" id="IPR000742">
    <property type="entry name" value="EGF"/>
</dbReference>
<feature type="domain" description="EGF-like" evidence="3">
    <location>
        <begin position="360"/>
        <end position="395"/>
    </location>
</feature>
<evidence type="ECO:0000313" key="5">
    <source>
        <dbReference type="Proteomes" id="UP000008974"/>
    </source>
</evidence>
<feature type="chain" id="PRO_5003145164" evidence="2">
    <location>
        <begin position="17"/>
        <end position="689"/>
    </location>
</feature>
<dbReference type="OMA" id="KYSATGY"/>
<dbReference type="VEuPathDB" id="GiardiaDB:GLP15_4417"/>
<dbReference type="SMART" id="SM00261">
    <property type="entry name" value="FU"/>
    <property type="match status" value="3"/>
</dbReference>
<protein>
    <submittedName>
        <fullName evidence="4">VSP</fullName>
    </submittedName>
</protein>
<dbReference type="AlphaFoldDB" id="E1F373"/>
<dbReference type="Pfam" id="PF03302">
    <property type="entry name" value="VSP"/>
    <property type="match status" value="1"/>
</dbReference>
<proteinExistence type="predicted"/>
<evidence type="ECO:0000256" key="1">
    <source>
        <dbReference type="SAM" id="Phobius"/>
    </source>
</evidence>
<keyword evidence="1" id="KW-0812">Transmembrane</keyword>
<keyword evidence="1" id="KW-1133">Transmembrane helix</keyword>
<keyword evidence="1" id="KW-0472">Membrane</keyword>
<dbReference type="CDD" id="cd00064">
    <property type="entry name" value="FU"/>
    <property type="match status" value="1"/>
</dbReference>
<dbReference type="InterPro" id="IPR006212">
    <property type="entry name" value="Furin_repeat"/>
</dbReference>
<dbReference type="OrthoDB" id="300641at2759"/>
<feature type="signal peptide" evidence="2">
    <location>
        <begin position="1"/>
        <end position="16"/>
    </location>
</feature>
<dbReference type="Gene3D" id="2.10.220.10">
    <property type="entry name" value="Hormone Receptor, Insulin-like Growth Factor Receptor 1, Chain A, domain 2"/>
    <property type="match status" value="3"/>
</dbReference>
<feature type="domain" description="EGF-like" evidence="3">
    <location>
        <begin position="614"/>
        <end position="644"/>
    </location>
</feature>
<feature type="domain" description="EGF-like" evidence="3">
    <location>
        <begin position="396"/>
        <end position="439"/>
    </location>
</feature>
<organism evidence="4 5">
    <name type="scientific">Giardia intestinalis (strain P15)</name>
    <name type="common">Giardia lamblia</name>
    <dbReference type="NCBI Taxonomy" id="658858"/>
    <lineage>
        <taxon>Eukaryota</taxon>
        <taxon>Metamonada</taxon>
        <taxon>Diplomonadida</taxon>
        <taxon>Hexamitidae</taxon>
        <taxon>Giardiinae</taxon>
        <taxon>Giardia</taxon>
    </lineage>
</organism>
<keyword evidence="2" id="KW-0732">Signal</keyword>
<feature type="domain" description="EGF-like" evidence="3">
    <location>
        <begin position="190"/>
        <end position="222"/>
    </location>
</feature>
<gene>
    <name evidence="4" type="ORF">GLP15_4417</name>
</gene>
<evidence type="ECO:0000256" key="2">
    <source>
        <dbReference type="SAM" id="SignalP"/>
    </source>
</evidence>
<name>E1F373_GIAIA</name>
<accession>E1F373</accession>
<dbReference type="InterPro" id="IPR009030">
    <property type="entry name" value="Growth_fac_rcpt_cys_sf"/>
</dbReference>
<evidence type="ECO:0000313" key="4">
    <source>
        <dbReference type="EMBL" id="EFO63115.1"/>
    </source>
</evidence>
<dbReference type="Proteomes" id="UP000008974">
    <property type="component" value="Unassembled WGS sequence"/>
</dbReference>
<evidence type="ECO:0000259" key="3">
    <source>
        <dbReference type="SMART" id="SM00181"/>
    </source>
</evidence>
<feature type="transmembrane region" description="Helical" evidence="1">
    <location>
        <begin position="660"/>
        <end position="684"/>
    </location>
</feature>
<feature type="domain" description="EGF-like" evidence="3">
    <location>
        <begin position="309"/>
        <end position="359"/>
    </location>
</feature>
<dbReference type="InterPro" id="IPR052798">
    <property type="entry name" value="Giardia_VSA"/>
</dbReference>
<dbReference type="SUPFAM" id="SSF57184">
    <property type="entry name" value="Growth factor receptor domain"/>
    <property type="match status" value="3"/>
</dbReference>
<dbReference type="PANTHER" id="PTHR23275">
    <property type="entry name" value="CABRIOLET.-RELATED"/>
    <property type="match status" value="1"/>
</dbReference>
<dbReference type="EMBL" id="ACVC01000143">
    <property type="protein sequence ID" value="EFO63115.1"/>
    <property type="molecule type" value="Genomic_DNA"/>
</dbReference>
<dbReference type="InterPro" id="IPR005127">
    <property type="entry name" value="Giardia_VSP"/>
</dbReference>